<dbReference type="GO" id="GO:0004674">
    <property type="term" value="F:protein serine/threonine kinase activity"/>
    <property type="evidence" value="ECO:0007669"/>
    <property type="project" value="UniProtKB-KW"/>
</dbReference>
<dbReference type="SUPFAM" id="SSF56112">
    <property type="entry name" value="Protein kinase-like (PK-like)"/>
    <property type="match status" value="1"/>
</dbReference>
<dbReference type="Proteomes" id="UP001165121">
    <property type="component" value="Unassembled WGS sequence"/>
</dbReference>
<evidence type="ECO:0000259" key="6">
    <source>
        <dbReference type="PROSITE" id="PS50011"/>
    </source>
</evidence>
<dbReference type="SMART" id="SM00220">
    <property type="entry name" value="S_TKc"/>
    <property type="match status" value="1"/>
</dbReference>
<dbReference type="GO" id="GO:0005524">
    <property type="term" value="F:ATP binding"/>
    <property type="evidence" value="ECO:0007669"/>
    <property type="project" value="UniProtKB-KW"/>
</dbReference>
<accession>A0A9W6YEJ3</accession>
<dbReference type="PROSITE" id="PS00108">
    <property type="entry name" value="PROTEIN_KINASE_ST"/>
    <property type="match status" value="1"/>
</dbReference>
<feature type="domain" description="Protein kinase" evidence="6">
    <location>
        <begin position="1"/>
        <end position="181"/>
    </location>
</feature>
<dbReference type="InterPro" id="IPR008271">
    <property type="entry name" value="Ser/Thr_kinase_AS"/>
</dbReference>
<keyword evidence="5" id="KW-0067">ATP-binding</keyword>
<comment type="caution">
    <text evidence="8">The sequence shown here is derived from an EMBL/GenBank/DDBJ whole genome shotgun (WGS) entry which is preliminary data.</text>
</comment>
<dbReference type="FunFam" id="1.10.510.10:FF:000465">
    <property type="entry name" value="Non-specific serine/threonine protein kinase"/>
    <property type="match status" value="1"/>
</dbReference>
<evidence type="ECO:0000256" key="1">
    <source>
        <dbReference type="ARBA" id="ARBA00022527"/>
    </source>
</evidence>
<evidence type="ECO:0000256" key="3">
    <source>
        <dbReference type="ARBA" id="ARBA00022741"/>
    </source>
</evidence>
<dbReference type="PROSITE" id="PS50011">
    <property type="entry name" value="PROTEIN_KINASE_DOM"/>
    <property type="match status" value="1"/>
</dbReference>
<dbReference type="OrthoDB" id="63267at2759"/>
<evidence type="ECO:0000256" key="2">
    <source>
        <dbReference type="ARBA" id="ARBA00022679"/>
    </source>
</evidence>
<sequence>MEYCPGGELSTHLERATRFTEEVAAFYAAELLLAVQQLHQHGILHRDLKPENVLLTEDGHLKLVDFGISKFGITQATSGAKTICGSYEYLAPEILRGEEYGTAADWWAYGAVLHELLTGLPPWYSQNPEEMRKQVLDSPLVIPNYISVEAKDLLQKLLNRNPGERLGSLLGGPEIKEHAFFRRMDWEMVTFRETQAPIQPCELPDSVVDGSNFRDEFTHMSLGSFDSSTPRVSDSAFSESFKGFNFEAPEDHQIEYGYTRDVGVPAAREETP</sequence>
<keyword evidence="4" id="KW-0418">Kinase</keyword>
<dbReference type="PANTHER" id="PTHR24351">
    <property type="entry name" value="RIBOSOMAL PROTEIN S6 KINASE"/>
    <property type="match status" value="1"/>
</dbReference>
<evidence type="ECO:0000259" key="7">
    <source>
        <dbReference type="PROSITE" id="PS51285"/>
    </source>
</evidence>
<dbReference type="Gene3D" id="3.30.200.20">
    <property type="entry name" value="Phosphorylase Kinase, domain 1"/>
    <property type="match status" value="1"/>
</dbReference>
<organism evidence="8 9">
    <name type="scientific">Phytophthora fragariaefolia</name>
    <dbReference type="NCBI Taxonomy" id="1490495"/>
    <lineage>
        <taxon>Eukaryota</taxon>
        <taxon>Sar</taxon>
        <taxon>Stramenopiles</taxon>
        <taxon>Oomycota</taxon>
        <taxon>Peronosporomycetes</taxon>
        <taxon>Peronosporales</taxon>
        <taxon>Peronosporaceae</taxon>
        <taxon>Phytophthora</taxon>
    </lineage>
</organism>
<dbReference type="InterPro" id="IPR045270">
    <property type="entry name" value="STKc_AGC"/>
</dbReference>
<protein>
    <submittedName>
        <fullName evidence="8">Unnamed protein product</fullName>
    </submittedName>
</protein>
<dbReference type="InterPro" id="IPR000961">
    <property type="entry name" value="AGC-kinase_C"/>
</dbReference>
<keyword evidence="2" id="KW-0808">Transferase</keyword>
<gene>
    <name evidence="8" type="ORF">Pfra01_002699900</name>
</gene>
<reference evidence="8" key="1">
    <citation type="submission" date="2023-04" db="EMBL/GenBank/DDBJ databases">
        <title>Phytophthora fragariaefolia NBRC 109709.</title>
        <authorList>
            <person name="Ichikawa N."/>
            <person name="Sato H."/>
            <person name="Tonouchi N."/>
        </authorList>
    </citation>
    <scope>NUCLEOTIDE SEQUENCE</scope>
    <source>
        <strain evidence="8">NBRC 109709</strain>
    </source>
</reference>
<evidence type="ECO:0000313" key="9">
    <source>
        <dbReference type="Proteomes" id="UP001165121"/>
    </source>
</evidence>
<keyword evidence="3" id="KW-0547">Nucleotide-binding</keyword>
<evidence type="ECO:0000256" key="5">
    <source>
        <dbReference type="ARBA" id="ARBA00022840"/>
    </source>
</evidence>
<dbReference type="EMBL" id="BSXT01006097">
    <property type="protein sequence ID" value="GMF61954.1"/>
    <property type="molecule type" value="Genomic_DNA"/>
</dbReference>
<dbReference type="AlphaFoldDB" id="A0A9W6YEJ3"/>
<dbReference type="Gene3D" id="1.10.510.10">
    <property type="entry name" value="Transferase(Phosphotransferase) domain 1"/>
    <property type="match status" value="1"/>
</dbReference>
<dbReference type="PROSITE" id="PS51285">
    <property type="entry name" value="AGC_KINASE_CTER"/>
    <property type="match status" value="1"/>
</dbReference>
<feature type="domain" description="AGC-kinase C-terminal" evidence="7">
    <location>
        <begin position="182"/>
        <end position="256"/>
    </location>
</feature>
<evidence type="ECO:0000256" key="4">
    <source>
        <dbReference type="ARBA" id="ARBA00022777"/>
    </source>
</evidence>
<dbReference type="InterPro" id="IPR000719">
    <property type="entry name" value="Prot_kinase_dom"/>
</dbReference>
<dbReference type="CDD" id="cd05123">
    <property type="entry name" value="STKc_AGC"/>
    <property type="match status" value="1"/>
</dbReference>
<proteinExistence type="predicted"/>
<keyword evidence="1" id="KW-0723">Serine/threonine-protein kinase</keyword>
<evidence type="ECO:0000313" key="8">
    <source>
        <dbReference type="EMBL" id="GMF61954.1"/>
    </source>
</evidence>
<name>A0A9W6YEJ3_9STRA</name>
<keyword evidence="9" id="KW-1185">Reference proteome</keyword>
<dbReference type="InterPro" id="IPR011009">
    <property type="entry name" value="Kinase-like_dom_sf"/>
</dbReference>
<dbReference type="Pfam" id="PF00069">
    <property type="entry name" value="Pkinase"/>
    <property type="match status" value="1"/>
</dbReference>